<dbReference type="RefSeq" id="WP_062627291.1">
    <property type="nucleotide sequence ID" value="NZ_AP018738.1"/>
</dbReference>
<dbReference type="Pfam" id="PF14743">
    <property type="entry name" value="DNA_ligase_OB_2"/>
    <property type="match status" value="1"/>
</dbReference>
<reference evidence="7 8" key="1">
    <citation type="submission" date="2018-06" db="EMBL/GenBank/DDBJ databases">
        <title>OYT1 Genome Sequencing.</title>
        <authorList>
            <person name="Kato S."/>
            <person name="Itoh T."/>
            <person name="Ohkuma M."/>
        </authorList>
    </citation>
    <scope>NUCLEOTIDE SEQUENCE [LARGE SCALE GENOMIC DNA]</scope>
    <source>
        <strain evidence="7 8">OYT1</strain>
    </source>
</reference>
<feature type="domain" description="DNA ligase OB-like" evidence="6">
    <location>
        <begin position="213"/>
        <end position="279"/>
    </location>
</feature>
<dbReference type="KEGG" id="fam:OYT1_ch2738"/>
<keyword evidence="2" id="KW-0235">DNA replication</keyword>
<keyword evidence="1 7" id="KW-0436">Ligase</keyword>
<dbReference type="InterPro" id="IPR050326">
    <property type="entry name" value="NAD_dep_DNA_ligaseB"/>
</dbReference>
<dbReference type="InterPro" id="IPR029319">
    <property type="entry name" value="DNA_ligase_OB"/>
</dbReference>
<evidence type="ECO:0000256" key="1">
    <source>
        <dbReference type="ARBA" id="ARBA00022598"/>
    </source>
</evidence>
<dbReference type="GO" id="GO:0006260">
    <property type="term" value="P:DNA replication"/>
    <property type="evidence" value="ECO:0007669"/>
    <property type="project" value="UniProtKB-KW"/>
</dbReference>
<evidence type="ECO:0000256" key="4">
    <source>
        <dbReference type="ARBA" id="ARBA00023204"/>
    </source>
</evidence>
<keyword evidence="5" id="KW-0732">Signal</keyword>
<evidence type="ECO:0000313" key="7">
    <source>
        <dbReference type="EMBL" id="BBE52244.1"/>
    </source>
</evidence>
<dbReference type="STRING" id="1188319.OYT1_02186"/>
<dbReference type="SUPFAM" id="SSF50249">
    <property type="entry name" value="Nucleic acid-binding proteins"/>
    <property type="match status" value="1"/>
</dbReference>
<dbReference type="Gene3D" id="3.30.1490.70">
    <property type="match status" value="1"/>
</dbReference>
<dbReference type="Gene3D" id="3.30.470.30">
    <property type="entry name" value="DNA ligase/mRNA capping enzyme"/>
    <property type="match status" value="1"/>
</dbReference>
<dbReference type="PANTHER" id="PTHR47810">
    <property type="entry name" value="DNA LIGASE"/>
    <property type="match status" value="1"/>
</dbReference>
<dbReference type="GO" id="GO:0006281">
    <property type="term" value="P:DNA repair"/>
    <property type="evidence" value="ECO:0007669"/>
    <property type="project" value="UniProtKB-KW"/>
</dbReference>
<name>A0A2Z6GG29_9PROT</name>
<dbReference type="SUPFAM" id="SSF56091">
    <property type="entry name" value="DNA ligase/mRNA capping enzyme, catalytic domain"/>
    <property type="match status" value="1"/>
</dbReference>
<feature type="chain" id="PRO_5017281820" evidence="5">
    <location>
        <begin position="24"/>
        <end position="284"/>
    </location>
</feature>
<dbReference type="OrthoDB" id="9767858at2"/>
<evidence type="ECO:0000256" key="2">
    <source>
        <dbReference type="ARBA" id="ARBA00022705"/>
    </source>
</evidence>
<organism evidence="7 8">
    <name type="scientific">Ferriphaselus amnicola</name>
    <dbReference type="NCBI Taxonomy" id="1188319"/>
    <lineage>
        <taxon>Bacteria</taxon>
        <taxon>Pseudomonadati</taxon>
        <taxon>Pseudomonadota</taxon>
        <taxon>Betaproteobacteria</taxon>
        <taxon>Nitrosomonadales</taxon>
        <taxon>Gallionellaceae</taxon>
        <taxon>Ferriphaselus</taxon>
    </lineage>
</organism>
<feature type="signal peptide" evidence="5">
    <location>
        <begin position="1"/>
        <end position="23"/>
    </location>
</feature>
<dbReference type="CDD" id="cd07896">
    <property type="entry name" value="Adenylation_kDNA_ligase_like"/>
    <property type="match status" value="1"/>
</dbReference>
<evidence type="ECO:0000256" key="3">
    <source>
        <dbReference type="ARBA" id="ARBA00022763"/>
    </source>
</evidence>
<proteinExistence type="predicted"/>
<accession>A0A2Z6GG29</accession>
<gene>
    <name evidence="7" type="ORF">OYT1_ch2738</name>
</gene>
<dbReference type="GO" id="GO:0016874">
    <property type="term" value="F:ligase activity"/>
    <property type="evidence" value="ECO:0007669"/>
    <property type="project" value="UniProtKB-KW"/>
</dbReference>
<keyword evidence="4" id="KW-0234">DNA repair</keyword>
<sequence length="284" mass="31707">MNRLIASLLLTLSLLSHPAILLASEPPPLMLANVFHADIRLADYLVSEKYDGVRGYWDGERLLMRGGEIVHAPDWFTAGWPNTPLDGELWAGRGRFALAVSTVRQLQPDDATWRGMHFMLFDLPAHPGDFAERDAALVRVVAAIKQPWVRHVAQSTVHDLTELRARLTGIVNLGGEGLVLHRRTSLYRAERSDDLLKFKLYEDAEARVIGHLPGKGKYAGMLGALEVETAQGLRFKLGAGLSDAERHTPPPLGVWVTYRYNGVNEKTGIPRFARYLRVRTDMTP</sequence>
<dbReference type="NCBIfam" id="NF006592">
    <property type="entry name" value="PRK09125.1"/>
    <property type="match status" value="1"/>
</dbReference>
<dbReference type="Gene3D" id="2.40.50.140">
    <property type="entry name" value="Nucleic acid-binding proteins"/>
    <property type="match status" value="1"/>
</dbReference>
<dbReference type="Proteomes" id="UP000033070">
    <property type="component" value="Chromosome"/>
</dbReference>
<protein>
    <submittedName>
        <fullName evidence="7">DNA ligase</fullName>
    </submittedName>
</protein>
<evidence type="ECO:0000313" key="8">
    <source>
        <dbReference type="Proteomes" id="UP000033070"/>
    </source>
</evidence>
<keyword evidence="8" id="KW-1185">Reference proteome</keyword>
<evidence type="ECO:0000259" key="6">
    <source>
        <dbReference type="Pfam" id="PF14743"/>
    </source>
</evidence>
<dbReference type="CDD" id="cd08041">
    <property type="entry name" value="OBF_kDNA_ligase_like"/>
    <property type="match status" value="1"/>
</dbReference>
<dbReference type="AlphaFoldDB" id="A0A2Z6GG29"/>
<dbReference type="InterPro" id="IPR012340">
    <property type="entry name" value="NA-bd_OB-fold"/>
</dbReference>
<dbReference type="PANTHER" id="PTHR47810:SF1">
    <property type="entry name" value="DNA LIGASE B"/>
    <property type="match status" value="1"/>
</dbReference>
<keyword evidence="3" id="KW-0227">DNA damage</keyword>
<dbReference type="EMBL" id="AP018738">
    <property type="protein sequence ID" value="BBE52244.1"/>
    <property type="molecule type" value="Genomic_DNA"/>
</dbReference>
<evidence type="ECO:0000256" key="5">
    <source>
        <dbReference type="SAM" id="SignalP"/>
    </source>
</evidence>